<comment type="cofactor">
    <cofactor evidence="1">
        <name>FAD</name>
        <dbReference type="ChEBI" id="CHEBI:57692"/>
    </cofactor>
</comment>
<proteinExistence type="inferred from homology"/>
<dbReference type="PANTHER" id="PTHR11985:SF35">
    <property type="entry name" value="ANAEROBIC GLYCEROL-3-PHOSPHATE DEHYDROGENASE SUBUNIT A"/>
    <property type="match status" value="1"/>
</dbReference>
<dbReference type="EMBL" id="JABDJR010000195">
    <property type="protein sequence ID" value="NNF06131.1"/>
    <property type="molecule type" value="Genomic_DNA"/>
</dbReference>
<evidence type="ECO:0000256" key="3">
    <source>
        <dbReference type="ARBA" id="ARBA00022630"/>
    </source>
</evidence>
<accession>A0A7Y2E6M1</accession>
<evidence type="ECO:0000259" key="6">
    <source>
        <dbReference type="Pfam" id="PF01266"/>
    </source>
</evidence>
<dbReference type="Gene3D" id="3.50.50.60">
    <property type="entry name" value="FAD/NAD(P)-binding domain"/>
    <property type="match status" value="1"/>
</dbReference>
<evidence type="ECO:0000313" key="7">
    <source>
        <dbReference type="EMBL" id="NNF06131.1"/>
    </source>
</evidence>
<dbReference type="Pfam" id="PF01266">
    <property type="entry name" value="DAO"/>
    <property type="match status" value="1"/>
</dbReference>
<dbReference type="Proteomes" id="UP000547674">
    <property type="component" value="Unassembled WGS sequence"/>
</dbReference>
<comment type="similarity">
    <text evidence="2">Belongs to the FAD-dependent glycerol-3-phosphate dehydrogenase family.</text>
</comment>
<dbReference type="PANTHER" id="PTHR11985">
    <property type="entry name" value="GLYCEROL-3-PHOSPHATE DEHYDROGENASE"/>
    <property type="match status" value="1"/>
</dbReference>
<evidence type="ECO:0000256" key="5">
    <source>
        <dbReference type="ARBA" id="ARBA00023002"/>
    </source>
</evidence>
<evidence type="ECO:0000256" key="1">
    <source>
        <dbReference type="ARBA" id="ARBA00001974"/>
    </source>
</evidence>
<dbReference type="InterPro" id="IPR000447">
    <property type="entry name" value="G3P_DH_FAD-dep"/>
</dbReference>
<comment type="caution">
    <text evidence="7">The sequence shown here is derived from an EMBL/GenBank/DDBJ whole genome shotgun (WGS) entry which is preliminary data.</text>
</comment>
<keyword evidence="5" id="KW-0560">Oxidoreductase</keyword>
<dbReference type="GO" id="GO:0046168">
    <property type="term" value="P:glycerol-3-phosphate catabolic process"/>
    <property type="evidence" value="ECO:0007669"/>
    <property type="project" value="TreeGrafter"/>
</dbReference>
<evidence type="ECO:0000313" key="8">
    <source>
        <dbReference type="Proteomes" id="UP000547674"/>
    </source>
</evidence>
<dbReference type="Gene3D" id="3.30.9.10">
    <property type="entry name" value="D-Amino Acid Oxidase, subunit A, domain 2"/>
    <property type="match status" value="1"/>
</dbReference>
<evidence type="ECO:0000256" key="4">
    <source>
        <dbReference type="ARBA" id="ARBA00022827"/>
    </source>
</evidence>
<evidence type="ECO:0000256" key="2">
    <source>
        <dbReference type="ARBA" id="ARBA00007330"/>
    </source>
</evidence>
<protein>
    <submittedName>
        <fullName evidence="7">FAD-dependent oxidoreductase</fullName>
    </submittedName>
</protein>
<dbReference type="InterPro" id="IPR006076">
    <property type="entry name" value="FAD-dep_OxRdtase"/>
</dbReference>
<keyword evidence="4" id="KW-0274">FAD</keyword>
<name>A0A7Y2E6M1_UNCEI</name>
<keyword evidence="3" id="KW-0285">Flavoprotein</keyword>
<dbReference type="SUPFAM" id="SSF54373">
    <property type="entry name" value="FAD-linked reductases, C-terminal domain"/>
    <property type="match status" value="1"/>
</dbReference>
<organism evidence="7 8">
    <name type="scientific">Eiseniibacteriota bacterium</name>
    <dbReference type="NCBI Taxonomy" id="2212470"/>
    <lineage>
        <taxon>Bacteria</taxon>
        <taxon>Candidatus Eiseniibacteriota</taxon>
    </lineage>
</organism>
<reference evidence="7 8" key="1">
    <citation type="submission" date="2020-03" db="EMBL/GenBank/DDBJ databases">
        <title>Metabolic flexibility allows generalist bacteria to become dominant in a frequently disturbed ecosystem.</title>
        <authorList>
            <person name="Chen Y.-J."/>
            <person name="Leung P.M."/>
            <person name="Bay S.K."/>
            <person name="Hugenholtz P."/>
            <person name="Kessler A.J."/>
            <person name="Shelley G."/>
            <person name="Waite D.W."/>
            <person name="Cook P.L."/>
            <person name="Greening C."/>
        </authorList>
    </citation>
    <scope>NUCLEOTIDE SEQUENCE [LARGE SCALE GENOMIC DNA]</scope>
    <source>
        <strain evidence="7">SS_bin_28</strain>
    </source>
</reference>
<feature type="domain" description="FAD dependent oxidoreductase" evidence="6">
    <location>
        <begin position="21"/>
        <end position="195"/>
    </location>
</feature>
<dbReference type="AlphaFoldDB" id="A0A7Y2E6M1"/>
<gene>
    <name evidence="7" type="ORF">HKN21_05170</name>
</gene>
<dbReference type="GO" id="GO:0004368">
    <property type="term" value="F:glycerol-3-phosphate dehydrogenase (quinone) activity"/>
    <property type="evidence" value="ECO:0007669"/>
    <property type="project" value="InterPro"/>
</dbReference>
<dbReference type="InterPro" id="IPR036188">
    <property type="entry name" value="FAD/NAD-bd_sf"/>
</dbReference>
<sequence length="338" mass="37808">MYHLMTAGASKGRPFAKHPSYEDARMNDARFVWELVREARVAGAHASSHTRLESLGEPGQEFMAGGLRDQLTGEVHEVRGRVWINATGPWASEKSGASLRLTRGSHVILRGELPGAAQLFFAPEDGRVLFLLPFVPGYSLLGTTDLDEEAPAAHPVATREEVSYLGRAFQSAFPEYAPWKPVSLQCGYRPLLPSGGRPSQISREEKLLADPDRPLLSILGGKYTTYRAVSERAVDWCDRALGRNGISHPTRTRRFPSGRDLDRLPEAADLDELLSEDVVTLEDLMLRRTPWGYLTEWREFLDLTCAKLGDKGGQQRAWFESRQEKRLEALEAWPEPAK</sequence>